<proteinExistence type="predicted"/>
<dbReference type="VEuPathDB" id="FungiDB:BTJ68_04081"/>
<accession>A0A3M7J8P6</accession>
<dbReference type="GO" id="GO:0005737">
    <property type="term" value="C:cytoplasm"/>
    <property type="evidence" value="ECO:0007669"/>
    <property type="project" value="TreeGrafter"/>
</dbReference>
<gene>
    <name evidence="9" type="ORF">D0859_01713</name>
</gene>
<dbReference type="SUPFAM" id="SSF53067">
    <property type="entry name" value="Actin-like ATPase domain"/>
    <property type="match status" value="1"/>
</dbReference>
<dbReference type="EMBL" id="QWIT01000029">
    <property type="protein sequence ID" value="RMZ34135.1"/>
    <property type="molecule type" value="Genomic_DNA"/>
</dbReference>
<dbReference type="GO" id="GO:0046872">
    <property type="term" value="F:metal ion binding"/>
    <property type="evidence" value="ECO:0007669"/>
    <property type="project" value="UniProtKB-KW"/>
</dbReference>
<evidence type="ECO:0000259" key="8">
    <source>
        <dbReference type="Pfam" id="PF00814"/>
    </source>
</evidence>
<evidence type="ECO:0000256" key="1">
    <source>
        <dbReference type="ARBA" id="ARBA00012156"/>
    </source>
</evidence>
<dbReference type="InterPro" id="IPR017860">
    <property type="entry name" value="Peptidase_M22_CS"/>
</dbReference>
<evidence type="ECO:0000256" key="2">
    <source>
        <dbReference type="ARBA" id="ARBA00022679"/>
    </source>
</evidence>
<dbReference type="Gene3D" id="3.30.420.40">
    <property type="match status" value="2"/>
</dbReference>
<keyword evidence="3" id="KW-0819">tRNA processing</keyword>
<evidence type="ECO:0000313" key="9">
    <source>
        <dbReference type="EMBL" id="RMZ34135.1"/>
    </source>
</evidence>
<sequence>MPIAIGLEGSANKLGVGIILHPTVSRDDSPTSPHDSAHSEDGASPRSSKHASPPVEILANLRHTFVSPPGTGFLPKDTAAHHRRWVVRLVKQAMKQARVQLEDIDCICYTKGPGMGAPLGSVAIAARTLSQLWDKPMVGVNHCVGHIEMGRAITGAENPVVLYVSGGNTQVIAYSAQRYRIFGEALDIAVGNCLDRFARVLNISNDPAPGYNIEQLAKQGRVLLELPYTVKGMDVSFSGILARVEEMARKLEASRTAPTTKQPTVTDMSTKDTTPMGSDAKTSSAAAAAEKKDTTVPTFTEKEDRVMKIAWTCLKSGPPDVDIAKLTKAAGFNTTKTAANTWAVIKKKLLSMGGDGGEGGEAQDAPKTPKAKATPKKRGKKADSDGEDDAEAGAGAEDGSPKRKQRKTPVKKGKKAEQAADEDAAAIKGEDTDEAA</sequence>
<dbReference type="PANTHER" id="PTHR11735">
    <property type="entry name" value="TRNA N6-ADENOSINE THREONYLCARBAMOYLTRANSFERASE"/>
    <property type="match status" value="1"/>
</dbReference>
<dbReference type="AlphaFoldDB" id="A0A3M7J8P6"/>
<keyword evidence="4" id="KW-0479">Metal-binding</keyword>
<dbReference type="Pfam" id="PF00814">
    <property type="entry name" value="TsaD"/>
    <property type="match status" value="1"/>
</dbReference>
<name>A0A3M7J8P6_HORWE</name>
<evidence type="ECO:0000256" key="4">
    <source>
        <dbReference type="ARBA" id="ARBA00022723"/>
    </source>
</evidence>
<dbReference type="GO" id="GO:0000408">
    <property type="term" value="C:EKC/KEOPS complex"/>
    <property type="evidence" value="ECO:0007669"/>
    <property type="project" value="TreeGrafter"/>
</dbReference>
<dbReference type="EC" id="2.3.1.234" evidence="1"/>
<evidence type="ECO:0000256" key="7">
    <source>
        <dbReference type="SAM" id="MobiDB-lite"/>
    </source>
</evidence>
<dbReference type="OrthoDB" id="10254073at2759"/>
<feature type="compositionally biased region" description="Low complexity" evidence="7">
    <location>
        <begin position="278"/>
        <end position="288"/>
    </location>
</feature>
<evidence type="ECO:0000256" key="5">
    <source>
        <dbReference type="ARBA" id="ARBA00023315"/>
    </source>
</evidence>
<dbReference type="PRINTS" id="PR00789">
    <property type="entry name" value="OSIALOPTASE"/>
</dbReference>
<dbReference type="GO" id="GO:0070525">
    <property type="term" value="P:tRNA threonylcarbamoyladenosine metabolic process"/>
    <property type="evidence" value="ECO:0007669"/>
    <property type="project" value="UniProtKB-ARBA"/>
</dbReference>
<feature type="domain" description="Gcp-like" evidence="8">
    <location>
        <begin position="63"/>
        <end position="293"/>
    </location>
</feature>
<keyword evidence="5" id="KW-0012">Acyltransferase</keyword>
<reference evidence="9 10" key="1">
    <citation type="journal article" date="2018" name="BMC Genomics">
        <title>Genomic evidence for intraspecific hybridization in a clonal and extremely halotolerant yeast.</title>
        <authorList>
            <person name="Gostincar C."/>
            <person name="Stajich J.E."/>
            <person name="Zupancic J."/>
            <person name="Zalar P."/>
            <person name="Gunde-Cimerman N."/>
        </authorList>
    </citation>
    <scope>NUCLEOTIDE SEQUENCE [LARGE SCALE GENOMIC DNA]</scope>
    <source>
        <strain evidence="9 10">EXF-120</strain>
    </source>
</reference>
<feature type="compositionally biased region" description="Polar residues" evidence="7">
    <location>
        <begin position="256"/>
        <end position="276"/>
    </location>
</feature>
<dbReference type="InterPro" id="IPR043129">
    <property type="entry name" value="ATPase_NBD"/>
</dbReference>
<comment type="catalytic activity">
    <reaction evidence="6">
        <text>L-threonylcarbamoyladenylate + adenosine(37) in tRNA = N(6)-L-threonylcarbamoyladenosine(37) in tRNA + AMP + H(+)</text>
        <dbReference type="Rhea" id="RHEA:37059"/>
        <dbReference type="Rhea" id="RHEA-COMP:10162"/>
        <dbReference type="Rhea" id="RHEA-COMP:10163"/>
        <dbReference type="ChEBI" id="CHEBI:15378"/>
        <dbReference type="ChEBI" id="CHEBI:73682"/>
        <dbReference type="ChEBI" id="CHEBI:74411"/>
        <dbReference type="ChEBI" id="CHEBI:74418"/>
        <dbReference type="ChEBI" id="CHEBI:456215"/>
        <dbReference type="EC" id="2.3.1.234"/>
    </reaction>
</comment>
<keyword evidence="2" id="KW-0808">Transferase</keyword>
<feature type="region of interest" description="Disordered" evidence="7">
    <location>
        <begin position="23"/>
        <end position="52"/>
    </location>
</feature>
<feature type="compositionally biased region" description="Basic and acidic residues" evidence="7">
    <location>
        <begin position="289"/>
        <end position="299"/>
    </location>
</feature>
<dbReference type="InterPro" id="IPR000905">
    <property type="entry name" value="Gcp-like_dom"/>
</dbReference>
<dbReference type="Proteomes" id="UP000281677">
    <property type="component" value="Unassembled WGS sequence"/>
</dbReference>
<dbReference type="PANTHER" id="PTHR11735:SF14">
    <property type="entry name" value="TRNA N6-ADENOSINE THREONYLCARBAMOYLTRANSFERASE"/>
    <property type="match status" value="1"/>
</dbReference>
<dbReference type="CDD" id="cd24132">
    <property type="entry name" value="ASKHA_NBD_OSGEP_like_euk"/>
    <property type="match status" value="1"/>
</dbReference>
<feature type="region of interest" description="Disordered" evidence="7">
    <location>
        <begin position="355"/>
        <end position="436"/>
    </location>
</feature>
<organism evidence="9 10">
    <name type="scientific">Hortaea werneckii</name>
    <name type="common">Black yeast</name>
    <name type="synonym">Cladosporium werneckii</name>
    <dbReference type="NCBI Taxonomy" id="91943"/>
    <lineage>
        <taxon>Eukaryota</taxon>
        <taxon>Fungi</taxon>
        <taxon>Dikarya</taxon>
        <taxon>Ascomycota</taxon>
        <taxon>Pezizomycotina</taxon>
        <taxon>Dothideomycetes</taxon>
        <taxon>Dothideomycetidae</taxon>
        <taxon>Mycosphaerellales</taxon>
        <taxon>Teratosphaeriaceae</taxon>
        <taxon>Hortaea</taxon>
    </lineage>
</organism>
<protein>
    <recommendedName>
        <fullName evidence="1">N(6)-L-threonylcarbamoyladenine synthase</fullName>
        <ecNumber evidence="1">2.3.1.234</ecNumber>
    </recommendedName>
</protein>
<evidence type="ECO:0000313" key="10">
    <source>
        <dbReference type="Proteomes" id="UP000281677"/>
    </source>
</evidence>
<feature type="region of interest" description="Disordered" evidence="7">
    <location>
        <begin position="252"/>
        <end position="299"/>
    </location>
</feature>
<dbReference type="InterPro" id="IPR017861">
    <property type="entry name" value="KAE1/TsaD"/>
</dbReference>
<dbReference type="GO" id="GO:0061711">
    <property type="term" value="F:tRNA N(6)-L-threonylcarbamoyladenine synthase activity"/>
    <property type="evidence" value="ECO:0007669"/>
    <property type="project" value="UniProtKB-EC"/>
</dbReference>
<feature type="compositionally biased region" description="Basic residues" evidence="7">
    <location>
        <begin position="402"/>
        <end position="414"/>
    </location>
</feature>
<feature type="compositionally biased region" description="Basic residues" evidence="7">
    <location>
        <begin position="369"/>
        <end position="380"/>
    </location>
</feature>
<feature type="compositionally biased region" description="Basic and acidic residues" evidence="7">
    <location>
        <begin position="24"/>
        <end position="43"/>
    </location>
</feature>
<comment type="caution">
    <text evidence="9">The sequence shown here is derived from an EMBL/GenBank/DDBJ whole genome shotgun (WGS) entry which is preliminary data.</text>
</comment>
<dbReference type="PROSITE" id="PS01016">
    <property type="entry name" value="GLYCOPROTEASE"/>
    <property type="match status" value="1"/>
</dbReference>
<evidence type="ECO:0000256" key="3">
    <source>
        <dbReference type="ARBA" id="ARBA00022694"/>
    </source>
</evidence>
<dbReference type="GO" id="GO:0006400">
    <property type="term" value="P:tRNA modification"/>
    <property type="evidence" value="ECO:0007669"/>
    <property type="project" value="UniProtKB-ARBA"/>
</dbReference>
<evidence type="ECO:0000256" key="6">
    <source>
        <dbReference type="ARBA" id="ARBA00048117"/>
    </source>
</evidence>